<keyword evidence="4 5" id="KW-0472">Membrane</keyword>
<dbReference type="AlphaFoldDB" id="A0A3N9TH92"/>
<evidence type="ECO:0000256" key="5">
    <source>
        <dbReference type="SAM" id="Phobius"/>
    </source>
</evidence>
<keyword evidence="2 5" id="KW-0812">Transmembrane</keyword>
<gene>
    <name evidence="6" type="ORF">EES38_10535</name>
</gene>
<dbReference type="InterPro" id="IPR012451">
    <property type="entry name" value="DUF1656"/>
</dbReference>
<dbReference type="OrthoDB" id="7021192at2"/>
<sequence>MFQEIAIGGLLFSPLVLFIPMALILSYLMRLVMYKTGLYSRFWKPAWIEVSLFVFILFFIIRILGV</sequence>
<reference evidence="6 7" key="1">
    <citation type="submission" date="2018-11" db="EMBL/GenBank/DDBJ databases">
        <title>Vibrio LJC006 sp. nov., isolated from seawater during the bloom of the enteromorpha.</title>
        <authorList>
            <person name="Liang J."/>
        </authorList>
    </citation>
    <scope>NUCLEOTIDE SEQUENCE [LARGE SCALE GENOMIC DNA]</scope>
    <source>
        <strain evidence="6 7">LJC006</strain>
    </source>
</reference>
<evidence type="ECO:0000256" key="3">
    <source>
        <dbReference type="ARBA" id="ARBA00022989"/>
    </source>
</evidence>
<dbReference type="Pfam" id="PF07869">
    <property type="entry name" value="DUF1656"/>
    <property type="match status" value="1"/>
</dbReference>
<dbReference type="EMBL" id="RJVQ01000003">
    <property type="protein sequence ID" value="RQW63671.1"/>
    <property type="molecule type" value="Genomic_DNA"/>
</dbReference>
<evidence type="ECO:0000256" key="1">
    <source>
        <dbReference type="ARBA" id="ARBA00022475"/>
    </source>
</evidence>
<comment type="caution">
    <text evidence="6">The sequence shown here is derived from an EMBL/GenBank/DDBJ whole genome shotgun (WGS) entry which is preliminary data.</text>
</comment>
<dbReference type="Proteomes" id="UP000281112">
    <property type="component" value="Unassembled WGS sequence"/>
</dbReference>
<evidence type="ECO:0000256" key="2">
    <source>
        <dbReference type="ARBA" id="ARBA00022692"/>
    </source>
</evidence>
<keyword evidence="7" id="KW-1185">Reference proteome</keyword>
<name>A0A3N9TH92_9VIBR</name>
<keyword evidence="1" id="KW-1003">Cell membrane</keyword>
<keyword evidence="3 5" id="KW-1133">Transmembrane helix</keyword>
<organism evidence="6 7">
    <name type="scientific">Vibrio viridaestus</name>
    <dbReference type="NCBI Taxonomy" id="2487322"/>
    <lineage>
        <taxon>Bacteria</taxon>
        <taxon>Pseudomonadati</taxon>
        <taxon>Pseudomonadota</taxon>
        <taxon>Gammaproteobacteria</taxon>
        <taxon>Vibrionales</taxon>
        <taxon>Vibrionaceae</taxon>
        <taxon>Vibrio</taxon>
    </lineage>
</organism>
<evidence type="ECO:0000256" key="4">
    <source>
        <dbReference type="ARBA" id="ARBA00023136"/>
    </source>
</evidence>
<feature type="transmembrane region" description="Helical" evidence="5">
    <location>
        <begin position="6"/>
        <end position="25"/>
    </location>
</feature>
<evidence type="ECO:0000313" key="6">
    <source>
        <dbReference type="EMBL" id="RQW63671.1"/>
    </source>
</evidence>
<dbReference type="RefSeq" id="WP_124937133.1">
    <property type="nucleotide sequence ID" value="NZ_RJVQ01000003.1"/>
</dbReference>
<evidence type="ECO:0000313" key="7">
    <source>
        <dbReference type="Proteomes" id="UP000281112"/>
    </source>
</evidence>
<protein>
    <submittedName>
        <fullName evidence="6">DUF1656 domain-containing protein</fullName>
    </submittedName>
</protein>
<feature type="transmembrane region" description="Helical" evidence="5">
    <location>
        <begin position="46"/>
        <end position="65"/>
    </location>
</feature>
<proteinExistence type="predicted"/>
<accession>A0A3N9TH92</accession>